<proteinExistence type="predicted"/>
<reference evidence="4 5" key="1">
    <citation type="submission" date="2014-03" db="EMBL/GenBank/DDBJ databases">
        <title>Draft genome of the hookworm Oesophagostomum dentatum.</title>
        <authorList>
            <person name="Mitreva M."/>
        </authorList>
    </citation>
    <scope>NUCLEOTIDE SEQUENCE [LARGE SCALE GENOMIC DNA]</scope>
    <source>
        <strain evidence="4 5">OD-Hann</strain>
    </source>
</reference>
<name>A0A0B1T9X1_OESDE</name>
<keyword evidence="5" id="KW-1185">Reference proteome</keyword>
<dbReference type="InterPro" id="IPR026082">
    <property type="entry name" value="ABCA"/>
</dbReference>
<keyword evidence="1" id="KW-0813">Transport</keyword>
<protein>
    <submittedName>
        <fullName evidence="4">ABC transporter, ATP-binding protein</fullName>
    </submittedName>
</protein>
<keyword evidence="2" id="KW-0677">Repeat</keyword>
<keyword evidence="4" id="KW-0067">ATP-binding</keyword>
<evidence type="ECO:0000313" key="5">
    <source>
        <dbReference type="Proteomes" id="UP000053660"/>
    </source>
</evidence>
<dbReference type="Pfam" id="PF00005">
    <property type="entry name" value="ABC_tran"/>
    <property type="match status" value="1"/>
</dbReference>
<dbReference type="AlphaFoldDB" id="A0A0B1T9X1"/>
<evidence type="ECO:0000256" key="1">
    <source>
        <dbReference type="ARBA" id="ARBA00022448"/>
    </source>
</evidence>
<dbReference type="Gene3D" id="3.40.50.300">
    <property type="entry name" value="P-loop containing nucleotide triphosphate hydrolases"/>
    <property type="match status" value="1"/>
</dbReference>
<evidence type="ECO:0000259" key="3">
    <source>
        <dbReference type="Pfam" id="PF00005"/>
    </source>
</evidence>
<dbReference type="Proteomes" id="UP000053660">
    <property type="component" value="Unassembled WGS sequence"/>
</dbReference>
<organism evidence="4 5">
    <name type="scientific">Oesophagostomum dentatum</name>
    <name type="common">Nodular worm</name>
    <dbReference type="NCBI Taxonomy" id="61180"/>
    <lineage>
        <taxon>Eukaryota</taxon>
        <taxon>Metazoa</taxon>
        <taxon>Ecdysozoa</taxon>
        <taxon>Nematoda</taxon>
        <taxon>Chromadorea</taxon>
        <taxon>Rhabditida</taxon>
        <taxon>Rhabditina</taxon>
        <taxon>Rhabditomorpha</taxon>
        <taxon>Strongyloidea</taxon>
        <taxon>Strongylidae</taxon>
        <taxon>Oesophagostomum</taxon>
    </lineage>
</organism>
<dbReference type="InterPro" id="IPR003439">
    <property type="entry name" value="ABC_transporter-like_ATP-bd"/>
</dbReference>
<dbReference type="GO" id="GO:0140359">
    <property type="term" value="F:ABC-type transporter activity"/>
    <property type="evidence" value="ECO:0007669"/>
    <property type="project" value="InterPro"/>
</dbReference>
<keyword evidence="4" id="KW-0547">Nucleotide-binding</keyword>
<dbReference type="GO" id="GO:0005319">
    <property type="term" value="F:lipid transporter activity"/>
    <property type="evidence" value="ECO:0007669"/>
    <property type="project" value="TreeGrafter"/>
</dbReference>
<sequence>MICGLAQYLGHIKILNQDVFAWKSYCRSRIGYCPQSSILYDSLTFLEHMQFFYFLKRAKAKKAKTKWKTEAEVLIQSLDMDGIRDKLVSELSPCEKRKVSVALAFAGGSRVVLLDEPTNGMDEAAKACLRELINQQKDCRTIMLTTQCMEDAESMGQQLYVMFMGRTICSGDINFIKSS</sequence>
<gene>
    <name evidence="4" type="ORF">OESDEN_06032</name>
</gene>
<evidence type="ECO:0000313" key="4">
    <source>
        <dbReference type="EMBL" id="KHJ94044.1"/>
    </source>
</evidence>
<feature type="domain" description="ABC transporter" evidence="3">
    <location>
        <begin position="1"/>
        <end position="119"/>
    </location>
</feature>
<dbReference type="PANTHER" id="PTHR19229">
    <property type="entry name" value="ATP-BINDING CASSETTE TRANSPORTER SUBFAMILY A ABCA"/>
    <property type="match status" value="1"/>
</dbReference>
<dbReference type="OrthoDB" id="5837365at2759"/>
<dbReference type="GO" id="GO:0016887">
    <property type="term" value="F:ATP hydrolysis activity"/>
    <property type="evidence" value="ECO:0007669"/>
    <property type="project" value="InterPro"/>
</dbReference>
<dbReference type="GO" id="GO:0016020">
    <property type="term" value="C:membrane"/>
    <property type="evidence" value="ECO:0007669"/>
    <property type="project" value="InterPro"/>
</dbReference>
<dbReference type="GO" id="GO:0005524">
    <property type="term" value="F:ATP binding"/>
    <property type="evidence" value="ECO:0007669"/>
    <property type="project" value="UniProtKB-KW"/>
</dbReference>
<dbReference type="InterPro" id="IPR027417">
    <property type="entry name" value="P-loop_NTPase"/>
</dbReference>
<evidence type="ECO:0000256" key="2">
    <source>
        <dbReference type="ARBA" id="ARBA00022737"/>
    </source>
</evidence>
<dbReference type="PANTHER" id="PTHR19229:SF36">
    <property type="entry name" value="ATP-BINDING CASSETTE SUB-FAMILY A MEMBER 2"/>
    <property type="match status" value="1"/>
</dbReference>
<dbReference type="SUPFAM" id="SSF52540">
    <property type="entry name" value="P-loop containing nucleoside triphosphate hydrolases"/>
    <property type="match status" value="1"/>
</dbReference>
<accession>A0A0B1T9X1</accession>
<dbReference type="EMBL" id="KN550491">
    <property type="protein sequence ID" value="KHJ94044.1"/>
    <property type="molecule type" value="Genomic_DNA"/>
</dbReference>